<protein>
    <submittedName>
        <fullName evidence="3">Putative nucleic acid-binding protein</fullName>
    </submittedName>
</protein>
<keyword evidence="4" id="KW-1185">Reference proteome</keyword>
<dbReference type="Pfam" id="PF13470">
    <property type="entry name" value="PIN_3"/>
    <property type="match status" value="1"/>
</dbReference>
<gene>
    <name evidence="3" type="ORF">C7444_101348</name>
</gene>
<sequence>MTPAETFAATLAARRGKPPRVVLDATIVVSALMFGGGAAAQLRHAWQNGVFRPMMCKATLFDLTTRLALPQLGFSRYDQQVLLVDYLPHTLKVRVPHAEDQMRAGDPPGLPYVRLAMAGQAHAVVTADQELLGMKSAHVCPMLSLDTFIELLKQVRLRSVPVAGDQAGSRRHVA</sequence>
<keyword evidence="1" id="KW-0812">Transmembrane</keyword>
<dbReference type="PANTHER" id="PTHR34610">
    <property type="entry name" value="SSL7007 PROTEIN"/>
    <property type="match status" value="1"/>
</dbReference>
<dbReference type="AlphaFoldDB" id="A0A318H9C1"/>
<evidence type="ECO:0000313" key="3">
    <source>
        <dbReference type="EMBL" id="PXW99518.1"/>
    </source>
</evidence>
<dbReference type="PANTHER" id="PTHR34610:SF4">
    <property type="entry name" value="SLL8027 PROTEIN"/>
    <property type="match status" value="1"/>
</dbReference>
<dbReference type="InterPro" id="IPR002716">
    <property type="entry name" value="PIN_dom"/>
</dbReference>
<dbReference type="InterPro" id="IPR002850">
    <property type="entry name" value="PIN_toxin-like"/>
</dbReference>
<name>A0A318H9C1_9BURK</name>
<keyword evidence="1" id="KW-0472">Membrane</keyword>
<dbReference type="OrthoDB" id="9792229at2"/>
<evidence type="ECO:0000259" key="2">
    <source>
        <dbReference type="Pfam" id="PF13470"/>
    </source>
</evidence>
<accession>A0A318H9C1</accession>
<feature type="domain" description="PIN" evidence="2">
    <location>
        <begin position="20"/>
        <end position="129"/>
    </location>
</feature>
<dbReference type="EMBL" id="QJJS01000001">
    <property type="protein sequence ID" value="PXW99518.1"/>
    <property type="molecule type" value="Genomic_DNA"/>
</dbReference>
<evidence type="ECO:0000313" key="4">
    <source>
        <dbReference type="Proteomes" id="UP000247811"/>
    </source>
</evidence>
<dbReference type="Proteomes" id="UP000247811">
    <property type="component" value="Unassembled WGS sequence"/>
</dbReference>
<comment type="caution">
    <text evidence="3">The sequence shown here is derived from an EMBL/GenBank/DDBJ whole genome shotgun (WGS) entry which is preliminary data.</text>
</comment>
<proteinExistence type="predicted"/>
<reference evidence="3 4" key="1">
    <citation type="submission" date="2018-05" db="EMBL/GenBank/DDBJ databases">
        <title>Genomic Encyclopedia of Type Strains, Phase IV (KMG-IV): sequencing the most valuable type-strain genomes for metagenomic binning, comparative biology and taxonomic classification.</title>
        <authorList>
            <person name="Goeker M."/>
        </authorList>
    </citation>
    <scope>NUCLEOTIDE SEQUENCE [LARGE SCALE GENOMIC DNA]</scope>
    <source>
        <strain evidence="3 4">DSM 566</strain>
    </source>
</reference>
<evidence type="ECO:0000256" key="1">
    <source>
        <dbReference type="SAM" id="Phobius"/>
    </source>
</evidence>
<keyword evidence="1" id="KW-1133">Transmembrane helix</keyword>
<dbReference type="RefSeq" id="WP_110399078.1">
    <property type="nucleotide sequence ID" value="NZ_QJJS01000001.1"/>
</dbReference>
<feature type="transmembrane region" description="Helical" evidence="1">
    <location>
        <begin position="21"/>
        <end position="42"/>
    </location>
</feature>
<organism evidence="3 4">
    <name type="scientific">Sphaerotilus hippei</name>
    <dbReference type="NCBI Taxonomy" id="744406"/>
    <lineage>
        <taxon>Bacteria</taxon>
        <taxon>Pseudomonadati</taxon>
        <taxon>Pseudomonadota</taxon>
        <taxon>Betaproteobacteria</taxon>
        <taxon>Burkholderiales</taxon>
        <taxon>Sphaerotilaceae</taxon>
        <taxon>Sphaerotilus</taxon>
    </lineage>
</organism>